<accession>D9PTU9</accession>
<dbReference type="VEuPathDB" id="VectorBase:FBgn0037415"/>
<feature type="transmembrane region" description="Helical" evidence="2">
    <location>
        <begin position="37"/>
        <end position="54"/>
    </location>
</feature>
<dbReference type="PANTHER" id="PTHR21879:SF14">
    <property type="entry name" value="OSIRIS 8"/>
    <property type="match status" value="1"/>
</dbReference>
<evidence type="ECO:0000256" key="1">
    <source>
        <dbReference type="SAM" id="MobiDB-lite"/>
    </source>
</evidence>
<sequence length="307" mass="32690">AAPGVISPVYASAQGSPKDPYLVQRPTAIPSTVMIKYVWHVAALMIVFCWLSSARSASYQHQNPNSLSSAPRPQVQNSNPGMGSTGLWKDMSMVYRIYQQCSGDNMSVCLKVKLLTGLEKAFRSAKSLSLMEGIQFVSSGGESEETKRAPISEKDIEAVLPRSVDAKEQVLNNMILKRVGNFLQDHTLQVKFDNEANSVEGRKKKEKKGNGAMIMIPLLLGGTIVPLAYGALAMLAGKALIVSKLALVLASIIGIKKLLSGGGGGKESSHEVVVSSGGHSGWGRELDTAYSGWKPAAKESAGSAKSL</sequence>
<feature type="region of interest" description="Disordered" evidence="1">
    <location>
        <begin position="61"/>
        <end position="82"/>
    </location>
</feature>
<reference evidence="3" key="1">
    <citation type="submission" date="2010-08" db="EMBL/GenBank/DDBJ databases">
        <authorList>
            <person name="Carlson J."/>
            <person name="Booth B."/>
            <person name="Frise E."/>
            <person name="Sandler J."/>
            <person name="Wan K."/>
            <person name="Yu C."/>
            <person name="Celniker S."/>
        </authorList>
    </citation>
    <scope>NUCLEOTIDE SEQUENCE</scope>
</reference>
<dbReference type="InterPro" id="IPR012464">
    <property type="entry name" value="DUF1676"/>
</dbReference>
<feature type="transmembrane region" description="Helical" evidence="2">
    <location>
        <begin position="212"/>
        <end position="235"/>
    </location>
</feature>
<keyword evidence="2" id="KW-0812">Transmembrane</keyword>
<proteinExistence type="evidence at transcript level"/>
<dbReference type="PANTHER" id="PTHR21879">
    <property type="entry name" value="FI03362P-RELATED-RELATED"/>
    <property type="match status" value="1"/>
</dbReference>
<dbReference type="EMBL" id="BT125106">
    <property type="protein sequence ID" value="ADL59624.1"/>
    <property type="molecule type" value="mRNA"/>
</dbReference>
<keyword evidence="2" id="KW-1133">Transmembrane helix</keyword>
<protein>
    <submittedName>
        <fullName evidence="3">MIP24490p</fullName>
    </submittedName>
</protein>
<feature type="non-terminal residue" evidence="3">
    <location>
        <position position="1"/>
    </location>
</feature>
<dbReference type="OrthoDB" id="6620280at2759"/>
<dbReference type="Bgee" id="FBgn0037415">
    <property type="expression patterns" value="Expressed in muscle cell in antenna and 18 other cell types or tissues"/>
</dbReference>
<evidence type="ECO:0000256" key="2">
    <source>
        <dbReference type="SAM" id="Phobius"/>
    </source>
</evidence>
<dbReference type="ExpressionAtlas" id="D9PTU9">
    <property type="expression patterns" value="baseline and differential"/>
</dbReference>
<dbReference type="HOGENOM" id="CLU_060007_3_0_1"/>
<dbReference type="Pfam" id="PF07898">
    <property type="entry name" value="DUF1676"/>
    <property type="match status" value="1"/>
</dbReference>
<dbReference type="AlphaFoldDB" id="D9PTU9"/>
<evidence type="ECO:0000313" key="3">
    <source>
        <dbReference type="EMBL" id="ADL59624.1"/>
    </source>
</evidence>
<organism evidence="3">
    <name type="scientific">Drosophila melanogaster</name>
    <name type="common">Fruit fly</name>
    <dbReference type="NCBI Taxonomy" id="7227"/>
    <lineage>
        <taxon>Eukaryota</taxon>
        <taxon>Metazoa</taxon>
        <taxon>Ecdysozoa</taxon>
        <taxon>Arthropoda</taxon>
        <taxon>Hexapoda</taxon>
        <taxon>Insecta</taxon>
        <taxon>Pterygota</taxon>
        <taxon>Neoptera</taxon>
        <taxon>Endopterygota</taxon>
        <taxon>Diptera</taxon>
        <taxon>Brachycera</taxon>
        <taxon>Muscomorpha</taxon>
        <taxon>Ephydroidea</taxon>
        <taxon>Drosophilidae</taxon>
        <taxon>Drosophila</taxon>
        <taxon>Sophophora</taxon>
    </lineage>
</organism>
<name>D9PTU9_DROME</name>
<gene>
    <name evidence="3" type="primary">Osi8-RA</name>
</gene>
<keyword evidence="2" id="KW-0472">Membrane</keyword>